<dbReference type="RefSeq" id="WP_386106388.1">
    <property type="nucleotide sequence ID" value="NZ_JBHTJR010000030.1"/>
</dbReference>
<reference evidence="2" key="1">
    <citation type="journal article" date="2019" name="Int. J. Syst. Evol. Microbiol.">
        <title>The Global Catalogue of Microorganisms (GCM) 10K type strain sequencing project: providing services to taxonomists for standard genome sequencing and annotation.</title>
        <authorList>
            <consortium name="The Broad Institute Genomics Platform"/>
            <consortium name="The Broad Institute Genome Sequencing Center for Infectious Disease"/>
            <person name="Wu L."/>
            <person name="Ma J."/>
        </authorList>
    </citation>
    <scope>NUCLEOTIDE SEQUENCE [LARGE SCALE GENOMIC DNA]</scope>
    <source>
        <strain evidence="2">CCUG 60527</strain>
    </source>
</reference>
<gene>
    <name evidence="1" type="ORF">ACFQ1U_06115</name>
</gene>
<comment type="caution">
    <text evidence="1">The sequence shown here is derived from an EMBL/GenBank/DDBJ whole genome shotgun (WGS) entry which is preliminary data.</text>
</comment>
<proteinExistence type="predicted"/>
<organism evidence="1 2">
    <name type="scientific">Tenacibaculum geojense</name>
    <dbReference type="NCBI Taxonomy" id="915352"/>
    <lineage>
        <taxon>Bacteria</taxon>
        <taxon>Pseudomonadati</taxon>
        <taxon>Bacteroidota</taxon>
        <taxon>Flavobacteriia</taxon>
        <taxon>Flavobacteriales</taxon>
        <taxon>Flavobacteriaceae</taxon>
        <taxon>Tenacibaculum</taxon>
    </lineage>
</organism>
<keyword evidence="2" id="KW-1185">Reference proteome</keyword>
<dbReference type="NCBIfam" id="TIGR01965">
    <property type="entry name" value="VCBS_repeat"/>
    <property type="match status" value="2"/>
</dbReference>
<evidence type="ECO:0000313" key="2">
    <source>
        <dbReference type="Proteomes" id="UP001597062"/>
    </source>
</evidence>
<sequence length="788" mass="82322">MNLSVANTTENLVELSKEIVLPNKKLVKSNNKGKSVNTASHIHKDNYIVKDNLVSNNFNSYSYSLFAAPVVDLNTGLGGINSVSIGEPVANTEYTINNASVTSDTGFIKSAQIVVSGVVDPTEFTQINNADGNTNGGAPVIYTFGSAGTDQTFFFLYGTTIVRIAQTGLTTFDIVAVDGVATNTPVLMPTSVMELILNDFGFGTNTIPFAKGYTFYAVTVTDEADLVSTTAFDIIGSRLNSETPYAVDDSFSVFANNTGTIAGDITTNDNELDPNYPHQILDINLYTSAIGTSYSTLYGSITMQANGTFTYDVDETNLTVRGLRAGESIQDIFSYTLTDGIAVQDTGILSINIQGVDEPPVAQDNLDAVTVNVQNTATGNIITDNGPGGIDAVDRGLSQLIWENVFANGAQPAAQPQPITINGIDLTFTNDTDPDMGPTGFNQTVQSTLVNGGHTGYFLFNIDPTAQPAPTSSTDLVITFSEPVFNLGFLLVDTDYSQNNVWQDQFTVIGTLGGNASTFNYITTQAVVDTGNPTFYGTGSAPESEATGNINVFFTQPIDQLRIQYNYGPDVTVPDPGGQIGGVSDIYWQDQSSVAITELGTNATNANAANVGVVYTGTYGSITVNADGTYTYNVDTSNTDVSNLLIGDTLTDVFYYTLTDGSGTDSANLIITINGTACSVSAPSSTENLCINTALNPITHTTAGATGISNDGVSGANGLPAGVSATWASNTITISGTPTVDGVFNYSIPLTGGCTSGGNATGTITVNAVPTAGLSSSDADNTICAGDN</sequence>
<evidence type="ECO:0000313" key="1">
    <source>
        <dbReference type="EMBL" id="MFD0992772.1"/>
    </source>
</evidence>
<dbReference type="EMBL" id="JBHTJR010000030">
    <property type="protein sequence ID" value="MFD0992772.1"/>
    <property type="molecule type" value="Genomic_DNA"/>
</dbReference>
<feature type="non-terminal residue" evidence="1">
    <location>
        <position position="788"/>
    </location>
</feature>
<dbReference type="InterPro" id="IPR010221">
    <property type="entry name" value="VCBS_dom"/>
</dbReference>
<dbReference type="Proteomes" id="UP001597062">
    <property type="component" value="Unassembled WGS sequence"/>
</dbReference>
<protein>
    <submittedName>
        <fullName evidence="1">VCBS domain-containing protein</fullName>
    </submittedName>
</protein>
<name>A0ABW3JQR4_9FLAO</name>
<accession>A0ABW3JQR4</accession>